<dbReference type="OrthoDB" id="73846at2759"/>
<proteinExistence type="inferred from homology"/>
<dbReference type="EC" id="1.1.1.169" evidence="2 6"/>
<evidence type="ECO:0000313" key="10">
    <source>
        <dbReference type="Proteomes" id="UP000094455"/>
    </source>
</evidence>
<evidence type="ECO:0000256" key="3">
    <source>
        <dbReference type="ARBA" id="ARBA00022857"/>
    </source>
</evidence>
<gene>
    <name evidence="9" type="ORF">PICMEDRAFT_70494</name>
</gene>
<organism evidence="9 10">
    <name type="scientific">Pichia membranifaciens NRRL Y-2026</name>
    <dbReference type="NCBI Taxonomy" id="763406"/>
    <lineage>
        <taxon>Eukaryota</taxon>
        <taxon>Fungi</taxon>
        <taxon>Dikarya</taxon>
        <taxon>Ascomycota</taxon>
        <taxon>Saccharomycotina</taxon>
        <taxon>Pichiomycetes</taxon>
        <taxon>Pichiales</taxon>
        <taxon>Pichiaceae</taxon>
        <taxon>Pichia</taxon>
    </lineage>
</organism>
<dbReference type="STRING" id="763406.A0A1E3NS45"/>
<dbReference type="GO" id="GO:0008677">
    <property type="term" value="F:2-dehydropantoate 2-reductase activity"/>
    <property type="evidence" value="ECO:0007669"/>
    <property type="project" value="UniProtKB-EC"/>
</dbReference>
<name>A0A1E3NS45_9ASCO</name>
<dbReference type="Pfam" id="PF02558">
    <property type="entry name" value="ApbA"/>
    <property type="match status" value="1"/>
</dbReference>
<dbReference type="PANTHER" id="PTHR43765">
    <property type="entry name" value="2-DEHYDROPANTOATE 2-REDUCTASE-RELATED"/>
    <property type="match status" value="1"/>
</dbReference>
<dbReference type="InterPro" id="IPR008927">
    <property type="entry name" value="6-PGluconate_DH-like_C_sf"/>
</dbReference>
<evidence type="ECO:0000256" key="5">
    <source>
        <dbReference type="ARBA" id="ARBA00032024"/>
    </source>
</evidence>
<feature type="domain" description="Ketopantoate reductase C-terminal" evidence="8">
    <location>
        <begin position="205"/>
        <end position="334"/>
    </location>
</feature>
<dbReference type="PANTHER" id="PTHR43765:SF2">
    <property type="entry name" value="2-DEHYDROPANTOATE 2-REDUCTASE"/>
    <property type="match status" value="1"/>
</dbReference>
<keyword evidence="4 6" id="KW-0560">Oxidoreductase</keyword>
<dbReference type="GO" id="GO:0015940">
    <property type="term" value="P:pantothenate biosynthetic process"/>
    <property type="evidence" value="ECO:0007669"/>
    <property type="project" value="InterPro"/>
</dbReference>
<dbReference type="InterPro" id="IPR003710">
    <property type="entry name" value="ApbA"/>
</dbReference>
<dbReference type="InterPro" id="IPR036291">
    <property type="entry name" value="NAD(P)-bd_dom_sf"/>
</dbReference>
<dbReference type="GeneID" id="30180343"/>
<feature type="domain" description="Ketopantoate reductase N-terminal" evidence="7">
    <location>
        <begin position="3"/>
        <end position="162"/>
    </location>
</feature>
<evidence type="ECO:0000259" key="8">
    <source>
        <dbReference type="Pfam" id="PF08546"/>
    </source>
</evidence>
<dbReference type="GO" id="GO:0050661">
    <property type="term" value="F:NADP binding"/>
    <property type="evidence" value="ECO:0007669"/>
    <property type="project" value="TreeGrafter"/>
</dbReference>
<keyword evidence="10" id="KW-1185">Reference proteome</keyword>
<dbReference type="Gene3D" id="1.10.1040.10">
    <property type="entry name" value="N-(1-d-carboxylethyl)-l-norvaline Dehydrogenase, domain 2"/>
    <property type="match status" value="1"/>
</dbReference>
<dbReference type="Pfam" id="PF08546">
    <property type="entry name" value="ApbA_C"/>
    <property type="match status" value="1"/>
</dbReference>
<dbReference type="GO" id="GO:0005739">
    <property type="term" value="C:mitochondrion"/>
    <property type="evidence" value="ECO:0007669"/>
    <property type="project" value="TreeGrafter"/>
</dbReference>
<evidence type="ECO:0000256" key="6">
    <source>
        <dbReference type="RuleBase" id="RU362068"/>
    </source>
</evidence>
<accession>A0A1E3NS45</accession>
<dbReference type="SUPFAM" id="SSF48179">
    <property type="entry name" value="6-phosphogluconate dehydrogenase C-terminal domain-like"/>
    <property type="match status" value="1"/>
</dbReference>
<protein>
    <recommendedName>
        <fullName evidence="2 6">2-dehydropantoate 2-reductase</fullName>
        <ecNumber evidence="2 6">1.1.1.169</ecNumber>
    </recommendedName>
    <alternativeName>
        <fullName evidence="5 6">Ketopantoate reductase</fullName>
    </alternativeName>
</protein>
<dbReference type="InterPro" id="IPR050838">
    <property type="entry name" value="Ketopantoate_reductase"/>
</dbReference>
<comment type="function">
    <text evidence="6">Catalyzes the NADPH-dependent reduction of ketopantoate into pantoic acid.</text>
</comment>
<dbReference type="SUPFAM" id="SSF51735">
    <property type="entry name" value="NAD(P)-binding Rossmann-fold domains"/>
    <property type="match status" value="1"/>
</dbReference>
<reference evidence="9 10" key="1">
    <citation type="journal article" date="2016" name="Proc. Natl. Acad. Sci. U.S.A.">
        <title>Comparative genomics of biotechnologically important yeasts.</title>
        <authorList>
            <person name="Riley R."/>
            <person name="Haridas S."/>
            <person name="Wolfe K.H."/>
            <person name="Lopes M.R."/>
            <person name="Hittinger C.T."/>
            <person name="Goeker M."/>
            <person name="Salamov A.A."/>
            <person name="Wisecaver J.H."/>
            <person name="Long T.M."/>
            <person name="Calvey C.H."/>
            <person name="Aerts A.L."/>
            <person name="Barry K.W."/>
            <person name="Choi C."/>
            <person name="Clum A."/>
            <person name="Coughlan A.Y."/>
            <person name="Deshpande S."/>
            <person name="Douglass A.P."/>
            <person name="Hanson S.J."/>
            <person name="Klenk H.-P."/>
            <person name="LaButti K.M."/>
            <person name="Lapidus A."/>
            <person name="Lindquist E.A."/>
            <person name="Lipzen A.M."/>
            <person name="Meier-Kolthoff J.P."/>
            <person name="Ohm R.A."/>
            <person name="Otillar R.P."/>
            <person name="Pangilinan J.L."/>
            <person name="Peng Y."/>
            <person name="Rokas A."/>
            <person name="Rosa C.A."/>
            <person name="Scheuner C."/>
            <person name="Sibirny A.A."/>
            <person name="Slot J.C."/>
            <person name="Stielow J.B."/>
            <person name="Sun H."/>
            <person name="Kurtzman C.P."/>
            <person name="Blackwell M."/>
            <person name="Grigoriev I.V."/>
            <person name="Jeffries T.W."/>
        </authorList>
    </citation>
    <scope>NUCLEOTIDE SEQUENCE [LARGE SCALE GENOMIC DNA]</scope>
    <source>
        <strain evidence="9 10">NRRL Y-2026</strain>
    </source>
</reference>
<dbReference type="InterPro" id="IPR013752">
    <property type="entry name" value="KPA_reductase"/>
</dbReference>
<dbReference type="InterPro" id="IPR013332">
    <property type="entry name" value="KPR_N"/>
</dbReference>
<sequence>MSVYVLGAGGVGTLIASSLSNALKVNFVVRNTAKLNNLAKTNNTFAIKRLYDNNKTIKYTINGAFPADKLPDSKIDFLLICVKTFDTVKSLTPLLDKITSKTRILLVQNGMGVVDELYSKIWTNVDSRPTIYQGVISHGVWQSPENHDTYNYNHAGFGYLKICQVPRDLQNITAKDTIENDDVIRELVQSDLNVSTYSYEELLVYQIQKLLVNCCMNSTTSIVNCINYKLADLEETDALFTSIVSEGLNVLKTAYPVLKTSPLATELLSVEKEVKFVKHVGFTINSKNSTSMRQDVLNLRNTEIDYINGHIVKKAWESGMTAPVNDTISKLLKIKLAVNRRTAQEKA</sequence>
<dbReference type="Gene3D" id="3.40.50.720">
    <property type="entry name" value="NAD(P)-binding Rossmann-like Domain"/>
    <property type="match status" value="1"/>
</dbReference>
<evidence type="ECO:0000256" key="4">
    <source>
        <dbReference type="ARBA" id="ARBA00023002"/>
    </source>
</evidence>
<evidence type="ECO:0000259" key="7">
    <source>
        <dbReference type="Pfam" id="PF02558"/>
    </source>
</evidence>
<keyword evidence="3 6" id="KW-0521">NADP</keyword>
<evidence type="ECO:0000313" key="9">
    <source>
        <dbReference type="EMBL" id="ODQ48901.1"/>
    </source>
</evidence>
<dbReference type="AlphaFoldDB" id="A0A1E3NS45"/>
<comment type="similarity">
    <text evidence="1 6">Belongs to the ketopantoate reductase family.</text>
</comment>
<dbReference type="EMBL" id="KV454001">
    <property type="protein sequence ID" value="ODQ48901.1"/>
    <property type="molecule type" value="Genomic_DNA"/>
</dbReference>
<evidence type="ECO:0000256" key="1">
    <source>
        <dbReference type="ARBA" id="ARBA00007870"/>
    </source>
</evidence>
<dbReference type="RefSeq" id="XP_019020014.1">
    <property type="nucleotide sequence ID" value="XM_019163656.1"/>
</dbReference>
<evidence type="ECO:0000256" key="2">
    <source>
        <dbReference type="ARBA" id="ARBA00013014"/>
    </source>
</evidence>
<comment type="catalytic activity">
    <reaction evidence="6">
        <text>(R)-pantoate + NADP(+) = 2-dehydropantoate + NADPH + H(+)</text>
        <dbReference type="Rhea" id="RHEA:16233"/>
        <dbReference type="ChEBI" id="CHEBI:11561"/>
        <dbReference type="ChEBI" id="CHEBI:15378"/>
        <dbReference type="ChEBI" id="CHEBI:15980"/>
        <dbReference type="ChEBI" id="CHEBI:57783"/>
        <dbReference type="ChEBI" id="CHEBI:58349"/>
        <dbReference type="EC" id="1.1.1.169"/>
    </reaction>
</comment>
<dbReference type="NCBIfam" id="TIGR00745">
    <property type="entry name" value="apbA_panE"/>
    <property type="match status" value="1"/>
</dbReference>
<dbReference type="Proteomes" id="UP000094455">
    <property type="component" value="Unassembled WGS sequence"/>
</dbReference>
<dbReference type="InterPro" id="IPR013328">
    <property type="entry name" value="6PGD_dom2"/>
</dbReference>